<name>A0A2M9BWI9_9MICO</name>
<comment type="caution">
    <text evidence="3">The sequence shown here is derived from an EMBL/GenBank/DDBJ whole genome shotgun (WGS) entry which is preliminary data.</text>
</comment>
<dbReference type="InterPro" id="IPR050272">
    <property type="entry name" value="Isochorismatase-like_hydrls"/>
</dbReference>
<accession>A0A2M9BWI9</accession>
<dbReference type="InterPro" id="IPR000868">
    <property type="entry name" value="Isochorismatase-like_dom"/>
</dbReference>
<dbReference type="EMBL" id="PGFB01000003">
    <property type="protein sequence ID" value="PJJ62311.1"/>
    <property type="molecule type" value="Genomic_DNA"/>
</dbReference>
<dbReference type="InterPro" id="IPR036380">
    <property type="entry name" value="Isochorismatase-like_sf"/>
</dbReference>
<dbReference type="PANTHER" id="PTHR43540:SF7">
    <property type="entry name" value="ISOCHORISMATASE FAMILY PROTEIN YECD"/>
    <property type="match status" value="1"/>
</dbReference>
<proteinExistence type="predicted"/>
<reference evidence="3 4" key="1">
    <citation type="submission" date="2017-11" db="EMBL/GenBank/DDBJ databases">
        <title>Genomic Encyclopedia of Archaeal and Bacterial Type Strains, Phase II (KMG-II): From Individual Species to Whole Genera.</title>
        <authorList>
            <person name="Goeker M."/>
        </authorList>
    </citation>
    <scope>NUCLEOTIDE SEQUENCE [LARGE SCALE GENOMIC DNA]</scope>
    <source>
        <strain evidence="3 4">DSM 25625</strain>
    </source>
</reference>
<dbReference type="RefSeq" id="WP_100344887.1">
    <property type="nucleotide sequence ID" value="NZ_PGFB01000003.1"/>
</dbReference>
<evidence type="ECO:0000259" key="2">
    <source>
        <dbReference type="Pfam" id="PF00857"/>
    </source>
</evidence>
<evidence type="ECO:0000313" key="3">
    <source>
        <dbReference type="EMBL" id="PJJ62311.1"/>
    </source>
</evidence>
<keyword evidence="4" id="KW-1185">Reference proteome</keyword>
<protein>
    <submittedName>
        <fullName evidence="3">Nicotinamidase-related amidase</fullName>
    </submittedName>
</protein>
<dbReference type="Pfam" id="PF00857">
    <property type="entry name" value="Isochorismatase"/>
    <property type="match status" value="1"/>
</dbReference>
<keyword evidence="1" id="KW-0378">Hydrolase</keyword>
<dbReference type="PANTHER" id="PTHR43540">
    <property type="entry name" value="PEROXYUREIDOACRYLATE/UREIDOACRYLATE AMIDOHYDROLASE-RELATED"/>
    <property type="match status" value="1"/>
</dbReference>
<dbReference type="GO" id="GO:0016787">
    <property type="term" value="F:hydrolase activity"/>
    <property type="evidence" value="ECO:0007669"/>
    <property type="project" value="UniProtKB-KW"/>
</dbReference>
<dbReference type="Proteomes" id="UP000230161">
    <property type="component" value="Unassembled WGS sequence"/>
</dbReference>
<organism evidence="3 4">
    <name type="scientific">Compostimonas suwonensis</name>
    <dbReference type="NCBI Taxonomy" id="1048394"/>
    <lineage>
        <taxon>Bacteria</taxon>
        <taxon>Bacillati</taxon>
        <taxon>Actinomycetota</taxon>
        <taxon>Actinomycetes</taxon>
        <taxon>Micrococcales</taxon>
        <taxon>Microbacteriaceae</taxon>
        <taxon>Compostimonas</taxon>
    </lineage>
</organism>
<dbReference type="SUPFAM" id="SSF52499">
    <property type="entry name" value="Isochorismatase-like hydrolases"/>
    <property type="match status" value="1"/>
</dbReference>
<dbReference type="Gene3D" id="3.40.50.850">
    <property type="entry name" value="Isochorismatase-like"/>
    <property type="match status" value="1"/>
</dbReference>
<dbReference type="OrthoDB" id="9794942at2"/>
<dbReference type="AlphaFoldDB" id="A0A2M9BWI9"/>
<evidence type="ECO:0000256" key="1">
    <source>
        <dbReference type="ARBA" id="ARBA00022801"/>
    </source>
</evidence>
<gene>
    <name evidence="3" type="ORF">CLV54_2111</name>
</gene>
<feature type="domain" description="Isochorismatase-like" evidence="2">
    <location>
        <begin position="10"/>
        <end position="179"/>
    </location>
</feature>
<evidence type="ECO:0000313" key="4">
    <source>
        <dbReference type="Proteomes" id="UP000230161"/>
    </source>
</evidence>
<sequence length="189" mass="20055">MTLTTLDPATALVVIDLQNGVLAIPKAHPNEQIVANAAALADAFRHHGLPVVLVRVAGGSAGRTEQPPRAGQGELPAGWADLIPELNQQPSDHEIVKRAWGAFHETDLHEHLTGLGVTQLVLAGVSTSIGVETTARHAYEHGYNVTLAVDAMTDSAADAHEHTVTRIFPRLGETGTTEEIIELLGTIRP</sequence>
<dbReference type="CDD" id="cd00431">
    <property type="entry name" value="cysteine_hydrolases"/>
    <property type="match status" value="1"/>
</dbReference>